<dbReference type="InterPro" id="IPR004947">
    <property type="entry name" value="DNase_II"/>
</dbReference>
<evidence type="ECO:0000313" key="7">
    <source>
        <dbReference type="Proteomes" id="UP000265020"/>
    </source>
</evidence>
<dbReference type="GeneTree" id="ENSGT00390000002634"/>
<evidence type="ECO:0000313" key="6">
    <source>
        <dbReference type="Ensembl" id="ENSCVAP00000001894.1"/>
    </source>
</evidence>
<reference evidence="6" key="2">
    <citation type="submission" date="2025-09" db="UniProtKB">
        <authorList>
            <consortium name="Ensembl"/>
        </authorList>
    </citation>
    <scope>IDENTIFICATION</scope>
</reference>
<keyword evidence="4" id="KW-0378">Hydrolase</keyword>
<proteinExistence type="inferred from homology"/>
<dbReference type="GeneID" id="107087202"/>
<dbReference type="PANTHER" id="PTHR10858:SF2">
    <property type="entry name" value="DEOXYRIBONUCLEASE-2-BETA"/>
    <property type="match status" value="1"/>
</dbReference>
<accession>A0A3Q2CAP9</accession>
<keyword evidence="7" id="KW-1185">Reference proteome</keyword>
<keyword evidence="5" id="KW-0732">Signal</keyword>
<dbReference type="EC" id="3.1.22.1" evidence="3"/>
<organism evidence="6 7">
    <name type="scientific">Cyprinodon variegatus</name>
    <name type="common">Sheepshead minnow</name>
    <dbReference type="NCBI Taxonomy" id="28743"/>
    <lineage>
        <taxon>Eukaryota</taxon>
        <taxon>Metazoa</taxon>
        <taxon>Chordata</taxon>
        <taxon>Craniata</taxon>
        <taxon>Vertebrata</taxon>
        <taxon>Euteleostomi</taxon>
        <taxon>Actinopterygii</taxon>
        <taxon>Neopterygii</taxon>
        <taxon>Teleostei</taxon>
        <taxon>Neoteleostei</taxon>
        <taxon>Acanthomorphata</taxon>
        <taxon>Ovalentaria</taxon>
        <taxon>Atherinomorphae</taxon>
        <taxon>Cyprinodontiformes</taxon>
        <taxon>Cyprinodontidae</taxon>
        <taxon>Cyprinodon</taxon>
    </lineage>
</organism>
<dbReference type="GO" id="GO:0006309">
    <property type="term" value="P:apoptotic DNA fragmentation"/>
    <property type="evidence" value="ECO:0007669"/>
    <property type="project" value="TreeGrafter"/>
</dbReference>
<evidence type="ECO:0000256" key="1">
    <source>
        <dbReference type="ARBA" id="ARBA00000447"/>
    </source>
</evidence>
<dbReference type="GO" id="GO:0004531">
    <property type="term" value="F:deoxyribonuclease II activity"/>
    <property type="evidence" value="ECO:0007669"/>
    <property type="project" value="UniProtKB-EC"/>
</dbReference>
<comment type="similarity">
    <text evidence="2">Belongs to the DNase II family.</text>
</comment>
<dbReference type="Ensembl" id="ENSCVAT00000012650.1">
    <property type="protein sequence ID" value="ENSCVAP00000001894.1"/>
    <property type="gene ID" value="ENSCVAG00000002928.1"/>
</dbReference>
<dbReference type="RefSeq" id="XP_015234129.1">
    <property type="nucleotide sequence ID" value="XM_015378643.1"/>
</dbReference>
<protein>
    <recommendedName>
        <fullName evidence="3">deoxyribonuclease II</fullName>
        <ecNumber evidence="3">3.1.22.1</ecNumber>
    </recommendedName>
</protein>
<dbReference type="AlphaFoldDB" id="A0A3Q2CAP9"/>
<dbReference type="Pfam" id="PF03265">
    <property type="entry name" value="DNase_II"/>
    <property type="match status" value="1"/>
</dbReference>
<dbReference type="OrthoDB" id="10261598at2759"/>
<sequence length="361" mass="40910">MSSAVTVSLRMASHFRPFFHITVFLLCFTMGRSHISCRNEADEPVDWFIIYKLPKFKIGEVGSGVDYMYLDSAGGGWQRSTFMVNTTQGGALVNTLNQLYKGKAYMSNSSVYALYNDGAPELKYIHTYGHSKGVLLFDRSQGFWLSHSIPHFPSFPERGYQYPSSGKRNGQTALCMTYPYAQFLSIAQQLAFVYPRFYNCSVPSAFSADLPQLVQLCKGSKLPLTSDRGVKPLFSLSGDKFVSFMKSELFVDDIYNAWVAQALDTDLLVETWQRQGRELPSNCSLQKHTMNIKRIQLPPSVQFESRYDHSKWCVSPVDRVTCLGDLNRVKAQMLRAGGLICSYNPVIYKAFRKAVNWYISC</sequence>
<dbReference type="KEGG" id="cvg:107087202"/>
<feature type="signal peptide" evidence="5">
    <location>
        <begin position="1"/>
        <end position="33"/>
    </location>
</feature>
<dbReference type="OMA" id="HMPQLCA"/>
<name>A0A3Q2CAP9_CYPVA</name>
<evidence type="ECO:0000256" key="3">
    <source>
        <dbReference type="ARBA" id="ARBA00012036"/>
    </source>
</evidence>
<evidence type="ECO:0000256" key="4">
    <source>
        <dbReference type="ARBA" id="ARBA00022801"/>
    </source>
</evidence>
<dbReference type="Proteomes" id="UP000265020">
    <property type="component" value="Unassembled WGS sequence"/>
</dbReference>
<dbReference type="STRING" id="28743.ENSCVAP00000001894"/>
<comment type="catalytic activity">
    <reaction evidence="1">
        <text>Endonucleolytic cleavage to nucleoside 3'-phosphates and 3'-phosphooligonucleotide end-products.</text>
        <dbReference type="EC" id="3.1.22.1"/>
    </reaction>
</comment>
<evidence type="ECO:0000256" key="5">
    <source>
        <dbReference type="SAM" id="SignalP"/>
    </source>
</evidence>
<reference evidence="6" key="1">
    <citation type="submission" date="2025-08" db="UniProtKB">
        <authorList>
            <consortium name="Ensembl"/>
        </authorList>
    </citation>
    <scope>IDENTIFICATION</scope>
</reference>
<dbReference type="PANTHER" id="PTHR10858">
    <property type="entry name" value="DEOXYRIBONUCLEASE II"/>
    <property type="match status" value="1"/>
</dbReference>
<feature type="chain" id="PRO_5018534636" description="deoxyribonuclease II" evidence="5">
    <location>
        <begin position="34"/>
        <end position="361"/>
    </location>
</feature>
<evidence type="ECO:0000256" key="2">
    <source>
        <dbReference type="ARBA" id="ARBA00007527"/>
    </source>
</evidence>